<dbReference type="GO" id="GO:0004888">
    <property type="term" value="F:transmembrane signaling receptor activity"/>
    <property type="evidence" value="ECO:0007669"/>
    <property type="project" value="InterPro"/>
</dbReference>
<feature type="compositionally biased region" description="Basic and acidic residues" evidence="6">
    <location>
        <begin position="299"/>
        <end position="313"/>
    </location>
</feature>
<keyword evidence="3 5" id="KW-1133">Transmembrane helix</keyword>
<dbReference type="InterPro" id="IPR018000">
    <property type="entry name" value="Neurotransmitter_ion_chnl_CS"/>
</dbReference>
<evidence type="ECO:0000259" key="8">
    <source>
        <dbReference type="Pfam" id="PF02932"/>
    </source>
</evidence>
<feature type="transmembrane region" description="Helical" evidence="5">
    <location>
        <begin position="368"/>
        <end position="390"/>
    </location>
</feature>
<accession>A0AAD9N5S7</accession>
<sequence length="394" mass="46144">MPANAMITYEGDVFWPIPTKLQSTCKIDITYFPFDEQLCRLKFGSWTYDGFQVDMTNRTVDVDLSNYVQNGEWELLAIRIERNVVYYLCCKEPFPDVTFIIHIRRRIIYYIYNIIFPCVMMSMLTLLVFCLPPESSEKVTMGITVLLAFSVFLLRMGEDLPETSEFIPLLSIYLTIVMSMTSVSVILTVFVLNLHYSNPNQKRVPRWLRKIFVRHKGNRRPLFDADKEYYTDVDVDTDDVDDYYTESADRHFVKNASLRLTIESLAKDLKEDLDEDNTQSIFNELSPSSKENEWTTNCRRPDNSDDRRQRRVDVQPSTNNVGTPTANLRTSEQILEALKTVIRRYERDDIQEFIVHEWRQVAVGVDRILFWIFLVGTVTSTIMILVVSPLTKWF</sequence>
<evidence type="ECO:0000313" key="10">
    <source>
        <dbReference type="Proteomes" id="UP001208570"/>
    </source>
</evidence>
<dbReference type="InterPro" id="IPR006202">
    <property type="entry name" value="Neur_chan_lig-bd"/>
</dbReference>
<keyword evidence="10" id="KW-1185">Reference proteome</keyword>
<dbReference type="CDD" id="cd19051">
    <property type="entry name" value="LGIC_TM_cation"/>
    <property type="match status" value="1"/>
</dbReference>
<evidence type="ECO:0000256" key="4">
    <source>
        <dbReference type="ARBA" id="ARBA00023136"/>
    </source>
</evidence>
<feature type="domain" description="Neurotransmitter-gated ion-channel transmembrane" evidence="8">
    <location>
        <begin position="114"/>
        <end position="384"/>
    </location>
</feature>
<proteinExistence type="inferred from homology"/>
<dbReference type="FunFam" id="1.20.58.390:FF:000043">
    <property type="entry name" value="AcetylCholine Receptor"/>
    <property type="match status" value="1"/>
</dbReference>
<dbReference type="PROSITE" id="PS00236">
    <property type="entry name" value="NEUROTR_ION_CHANNEL"/>
    <property type="match status" value="1"/>
</dbReference>
<keyword evidence="5" id="KW-0813">Transport</keyword>
<dbReference type="SUPFAM" id="SSF90112">
    <property type="entry name" value="Neurotransmitter-gated ion-channel transmembrane pore"/>
    <property type="match status" value="1"/>
</dbReference>
<keyword evidence="2 5" id="KW-0812">Transmembrane</keyword>
<dbReference type="Pfam" id="PF02932">
    <property type="entry name" value="Neur_chan_memb"/>
    <property type="match status" value="1"/>
</dbReference>
<keyword evidence="5" id="KW-0407">Ion channel</keyword>
<dbReference type="Gene3D" id="1.20.58.390">
    <property type="entry name" value="Neurotransmitter-gated ion-channel transmembrane domain"/>
    <property type="match status" value="2"/>
</dbReference>
<feature type="region of interest" description="Disordered" evidence="6">
    <location>
        <begin position="281"/>
        <end position="325"/>
    </location>
</feature>
<comment type="caution">
    <text evidence="9">The sequence shown here is derived from an EMBL/GenBank/DDBJ whole genome shotgun (WGS) entry which is preliminary data.</text>
</comment>
<feature type="transmembrane region" description="Helical" evidence="5">
    <location>
        <begin position="139"/>
        <end position="157"/>
    </location>
</feature>
<reference evidence="9" key="1">
    <citation type="journal article" date="2023" name="Mol. Biol. Evol.">
        <title>Third-Generation Sequencing Reveals the Adaptive Role of the Epigenome in Three Deep-Sea Polychaetes.</title>
        <authorList>
            <person name="Perez M."/>
            <person name="Aroh O."/>
            <person name="Sun Y."/>
            <person name="Lan Y."/>
            <person name="Juniper S.K."/>
            <person name="Young C.R."/>
            <person name="Angers B."/>
            <person name="Qian P.Y."/>
        </authorList>
    </citation>
    <scope>NUCLEOTIDE SEQUENCE</scope>
    <source>
        <strain evidence="9">P08H-3</strain>
    </source>
</reference>
<dbReference type="FunFam" id="2.70.170.10:FF:000060">
    <property type="entry name" value="Nicotinic acetylcholine receptor subunit alpha4"/>
    <property type="match status" value="1"/>
</dbReference>
<feature type="compositionally biased region" description="Polar residues" evidence="6">
    <location>
        <begin position="316"/>
        <end position="325"/>
    </location>
</feature>
<dbReference type="SUPFAM" id="SSF63712">
    <property type="entry name" value="Nicotinic receptor ligand binding domain-like"/>
    <property type="match status" value="1"/>
</dbReference>
<dbReference type="InterPro" id="IPR038050">
    <property type="entry name" value="Neuro_actylchol_rec"/>
</dbReference>
<comment type="subcellular location">
    <subcellularLocation>
        <location evidence="1">Membrane</location>
        <topology evidence="1">Multi-pass membrane protein</topology>
    </subcellularLocation>
</comment>
<organism evidence="9 10">
    <name type="scientific">Paralvinella palmiformis</name>
    <dbReference type="NCBI Taxonomy" id="53620"/>
    <lineage>
        <taxon>Eukaryota</taxon>
        <taxon>Metazoa</taxon>
        <taxon>Spiralia</taxon>
        <taxon>Lophotrochozoa</taxon>
        <taxon>Annelida</taxon>
        <taxon>Polychaeta</taxon>
        <taxon>Sedentaria</taxon>
        <taxon>Canalipalpata</taxon>
        <taxon>Terebellida</taxon>
        <taxon>Terebelliformia</taxon>
        <taxon>Alvinellidae</taxon>
        <taxon>Paralvinella</taxon>
    </lineage>
</organism>
<dbReference type="Gene3D" id="2.70.170.10">
    <property type="entry name" value="Neurotransmitter-gated ion-channel ligand-binding domain"/>
    <property type="match status" value="1"/>
</dbReference>
<dbReference type="AlphaFoldDB" id="A0AAD9N5S7"/>
<feature type="compositionally biased region" description="Polar residues" evidence="6">
    <location>
        <begin position="281"/>
        <end position="298"/>
    </location>
</feature>
<name>A0AAD9N5S7_9ANNE</name>
<dbReference type="InterPro" id="IPR036719">
    <property type="entry name" value="Neuro-gated_channel_TM_sf"/>
</dbReference>
<keyword evidence="5" id="KW-0406">Ion transport</keyword>
<feature type="transmembrane region" description="Helical" evidence="5">
    <location>
        <begin position="107"/>
        <end position="132"/>
    </location>
</feature>
<dbReference type="GO" id="GO:0016020">
    <property type="term" value="C:membrane"/>
    <property type="evidence" value="ECO:0007669"/>
    <property type="project" value="UniProtKB-SubCell"/>
</dbReference>
<dbReference type="InterPro" id="IPR006029">
    <property type="entry name" value="Neurotrans-gated_channel_TM"/>
</dbReference>
<dbReference type="Pfam" id="PF02931">
    <property type="entry name" value="Neur_chan_LBD"/>
    <property type="match status" value="1"/>
</dbReference>
<evidence type="ECO:0000256" key="3">
    <source>
        <dbReference type="ARBA" id="ARBA00022989"/>
    </source>
</evidence>
<dbReference type="PANTHER" id="PTHR18945">
    <property type="entry name" value="NEUROTRANSMITTER GATED ION CHANNEL"/>
    <property type="match status" value="1"/>
</dbReference>
<dbReference type="GO" id="GO:0005230">
    <property type="term" value="F:extracellular ligand-gated monoatomic ion channel activity"/>
    <property type="evidence" value="ECO:0007669"/>
    <property type="project" value="InterPro"/>
</dbReference>
<feature type="transmembrane region" description="Helical" evidence="5">
    <location>
        <begin position="169"/>
        <end position="196"/>
    </location>
</feature>
<evidence type="ECO:0000256" key="2">
    <source>
        <dbReference type="ARBA" id="ARBA00022692"/>
    </source>
</evidence>
<dbReference type="EMBL" id="JAODUP010000223">
    <property type="protein sequence ID" value="KAK2156056.1"/>
    <property type="molecule type" value="Genomic_DNA"/>
</dbReference>
<evidence type="ECO:0000259" key="7">
    <source>
        <dbReference type="Pfam" id="PF02931"/>
    </source>
</evidence>
<evidence type="ECO:0000256" key="1">
    <source>
        <dbReference type="ARBA" id="ARBA00004141"/>
    </source>
</evidence>
<dbReference type="InterPro" id="IPR036734">
    <property type="entry name" value="Neur_chan_lig-bd_sf"/>
</dbReference>
<protein>
    <submittedName>
        <fullName evidence="9">Uncharacterized protein</fullName>
    </submittedName>
</protein>
<evidence type="ECO:0000256" key="6">
    <source>
        <dbReference type="SAM" id="MobiDB-lite"/>
    </source>
</evidence>
<evidence type="ECO:0000256" key="5">
    <source>
        <dbReference type="RuleBase" id="RU000687"/>
    </source>
</evidence>
<gene>
    <name evidence="9" type="ORF">LSH36_223g04042</name>
</gene>
<evidence type="ECO:0000313" key="9">
    <source>
        <dbReference type="EMBL" id="KAK2156056.1"/>
    </source>
</evidence>
<dbReference type="PRINTS" id="PR00252">
    <property type="entry name" value="NRIONCHANNEL"/>
</dbReference>
<dbReference type="Proteomes" id="UP001208570">
    <property type="component" value="Unassembled WGS sequence"/>
</dbReference>
<keyword evidence="4 5" id="KW-0472">Membrane</keyword>
<dbReference type="InterPro" id="IPR006201">
    <property type="entry name" value="Neur_channel"/>
</dbReference>
<feature type="domain" description="Neurotransmitter-gated ion-channel ligand-binding" evidence="7">
    <location>
        <begin position="4"/>
        <end position="107"/>
    </location>
</feature>
<comment type="similarity">
    <text evidence="5">Belongs to the ligand-gated ion channel (TC 1.A.9) family.</text>
</comment>